<accession>A0A3R7JSA1</accession>
<name>A0A3R7JSA1_9STRA</name>
<keyword evidence="4" id="KW-0862">Zinc</keyword>
<dbReference type="InterPro" id="IPR001148">
    <property type="entry name" value="CA_dom"/>
</dbReference>
<dbReference type="Gene3D" id="3.10.200.10">
    <property type="entry name" value="Alpha carbonic anhydrase"/>
    <property type="match status" value="1"/>
</dbReference>
<evidence type="ECO:0000313" key="10">
    <source>
        <dbReference type="Proteomes" id="UP000284657"/>
    </source>
</evidence>
<dbReference type="PANTHER" id="PTHR18952:SF265">
    <property type="entry name" value="CARBONIC ANHYDRASE"/>
    <property type="match status" value="1"/>
</dbReference>
<dbReference type="GO" id="GO:0004089">
    <property type="term" value="F:carbonate dehydratase activity"/>
    <property type="evidence" value="ECO:0007669"/>
    <property type="project" value="UniProtKB-EC"/>
</dbReference>
<evidence type="ECO:0000256" key="3">
    <source>
        <dbReference type="ARBA" id="ARBA00022723"/>
    </source>
</evidence>
<dbReference type="Proteomes" id="UP000284657">
    <property type="component" value="Unassembled WGS sequence"/>
</dbReference>
<comment type="caution">
    <text evidence="9">The sequence shown here is derived from an EMBL/GenBank/DDBJ whole genome shotgun (WGS) entry which is preliminary data.</text>
</comment>
<dbReference type="PROSITE" id="PS51144">
    <property type="entry name" value="ALPHA_CA_2"/>
    <property type="match status" value="1"/>
</dbReference>
<comment type="similarity">
    <text evidence="1">Belongs to the alpha-carbonic anhydrase family.</text>
</comment>
<feature type="domain" description="Alpha-carbonic anhydrase" evidence="8">
    <location>
        <begin position="32"/>
        <end position="271"/>
    </location>
</feature>
<evidence type="ECO:0000259" key="8">
    <source>
        <dbReference type="PROSITE" id="PS51144"/>
    </source>
</evidence>
<comment type="catalytic activity">
    <reaction evidence="6">
        <text>hydrogencarbonate + H(+) = CO2 + H2O</text>
        <dbReference type="Rhea" id="RHEA:10748"/>
        <dbReference type="ChEBI" id="CHEBI:15377"/>
        <dbReference type="ChEBI" id="CHEBI:15378"/>
        <dbReference type="ChEBI" id="CHEBI:16526"/>
        <dbReference type="ChEBI" id="CHEBI:17544"/>
        <dbReference type="EC" id="4.2.1.1"/>
    </reaction>
</comment>
<evidence type="ECO:0000256" key="5">
    <source>
        <dbReference type="ARBA" id="ARBA00023239"/>
    </source>
</evidence>
<feature type="signal peptide" evidence="7">
    <location>
        <begin position="1"/>
        <end position="23"/>
    </location>
</feature>
<gene>
    <name evidence="9" type="ORF">BBJ29_009365</name>
</gene>
<evidence type="ECO:0000256" key="6">
    <source>
        <dbReference type="ARBA" id="ARBA00048348"/>
    </source>
</evidence>
<evidence type="ECO:0000256" key="2">
    <source>
        <dbReference type="ARBA" id="ARBA00012925"/>
    </source>
</evidence>
<proteinExistence type="inferred from homology"/>
<dbReference type="PANTHER" id="PTHR18952">
    <property type="entry name" value="CARBONIC ANHYDRASE"/>
    <property type="match status" value="1"/>
</dbReference>
<evidence type="ECO:0000256" key="1">
    <source>
        <dbReference type="ARBA" id="ARBA00010718"/>
    </source>
</evidence>
<dbReference type="InterPro" id="IPR023561">
    <property type="entry name" value="Carbonic_anhydrase_a-class"/>
</dbReference>
<reference evidence="9 10" key="1">
    <citation type="submission" date="2018-07" db="EMBL/GenBank/DDBJ databases">
        <title>Genome sequencing of oomycete isolates from Chile give support for New Zealand origin for Phytophthora kernoviae and make available the first Nothophytophthora sp. genome.</title>
        <authorList>
            <person name="Studholme D.J."/>
            <person name="Sanfuentes E."/>
            <person name="Panda P."/>
            <person name="Hill R."/>
            <person name="Sambles C."/>
            <person name="Grant M."/>
            <person name="Williams N.M."/>
            <person name="Mcdougal R.L."/>
        </authorList>
    </citation>
    <scope>NUCLEOTIDE SEQUENCE [LARGE SCALE GENOMIC DNA]</scope>
    <source>
        <strain evidence="9">Chile7</strain>
    </source>
</reference>
<dbReference type="Pfam" id="PF00194">
    <property type="entry name" value="Carb_anhydrase"/>
    <property type="match status" value="1"/>
</dbReference>
<dbReference type="SUPFAM" id="SSF51069">
    <property type="entry name" value="Carbonic anhydrase"/>
    <property type="match status" value="1"/>
</dbReference>
<keyword evidence="5" id="KW-0456">Lyase</keyword>
<evidence type="ECO:0000313" key="9">
    <source>
        <dbReference type="EMBL" id="RLN66946.1"/>
    </source>
</evidence>
<dbReference type="EC" id="4.2.1.1" evidence="2"/>
<dbReference type="GO" id="GO:0008270">
    <property type="term" value="F:zinc ion binding"/>
    <property type="evidence" value="ECO:0007669"/>
    <property type="project" value="InterPro"/>
</dbReference>
<keyword evidence="7" id="KW-0732">Signal</keyword>
<protein>
    <recommendedName>
        <fullName evidence="2">carbonic anhydrase</fullName>
        <ecNumber evidence="2">4.2.1.1</ecNumber>
    </recommendedName>
</protein>
<dbReference type="InterPro" id="IPR036398">
    <property type="entry name" value="CA_dom_sf"/>
</dbReference>
<dbReference type="EMBL" id="MBAD02000492">
    <property type="protein sequence ID" value="RLN66946.1"/>
    <property type="molecule type" value="Genomic_DNA"/>
</dbReference>
<dbReference type="AlphaFoldDB" id="A0A3R7JSA1"/>
<dbReference type="CDD" id="cd03124">
    <property type="entry name" value="alpha_CA_prokaryotic_like"/>
    <property type="match status" value="1"/>
</dbReference>
<dbReference type="SMART" id="SM01057">
    <property type="entry name" value="Carb_anhydrase"/>
    <property type="match status" value="1"/>
</dbReference>
<evidence type="ECO:0000256" key="4">
    <source>
        <dbReference type="ARBA" id="ARBA00022833"/>
    </source>
</evidence>
<dbReference type="InterPro" id="IPR041891">
    <property type="entry name" value="Alpha_CA_prokaryot-like"/>
</dbReference>
<sequence length="271" mass="28456">MNLITTTSAVIAACTITVTGVAAIGAAGAEGAPWGYKANDTSLAGPDQWADHYATCGGSRQSPIDIEVTSECISEKRPLAFSGECGSYNGSQSEESFTASVNSGSCSVSVKGASYDMLQFHMHVPSEHTLNGEHLGGEVHFVHSNADSSALLVTGVFFKAVEGQSDPWVASVLDALDTVSANVTASATLPPYADLVNTAADAQGVFNYAGSLTTPGCDEIVDWWVVKKPVDVSTTDLERLQSQLRELHITDDGKNARPVQPLNGRLVTSYL</sequence>
<feature type="chain" id="PRO_5018768647" description="carbonic anhydrase" evidence="7">
    <location>
        <begin position="24"/>
        <end position="271"/>
    </location>
</feature>
<organism evidence="9 10">
    <name type="scientific">Phytophthora kernoviae</name>
    <dbReference type="NCBI Taxonomy" id="325452"/>
    <lineage>
        <taxon>Eukaryota</taxon>
        <taxon>Sar</taxon>
        <taxon>Stramenopiles</taxon>
        <taxon>Oomycota</taxon>
        <taxon>Peronosporomycetes</taxon>
        <taxon>Peronosporales</taxon>
        <taxon>Peronosporaceae</taxon>
        <taxon>Phytophthora</taxon>
    </lineage>
</organism>
<evidence type="ECO:0000256" key="7">
    <source>
        <dbReference type="SAM" id="SignalP"/>
    </source>
</evidence>
<keyword evidence="3" id="KW-0479">Metal-binding</keyword>